<dbReference type="EMBL" id="JBHSCW010000001">
    <property type="protein sequence ID" value="MFC4350201.1"/>
    <property type="molecule type" value="Genomic_DNA"/>
</dbReference>
<dbReference type="Proteomes" id="UP001595799">
    <property type="component" value="Unassembled WGS sequence"/>
</dbReference>
<dbReference type="Pfam" id="PF01740">
    <property type="entry name" value="STAS"/>
    <property type="match status" value="1"/>
</dbReference>
<keyword evidence="2" id="KW-0812">Transmembrane</keyword>
<dbReference type="Gene3D" id="3.30.750.24">
    <property type="entry name" value="STAS domain"/>
    <property type="match status" value="1"/>
</dbReference>
<dbReference type="RefSeq" id="WP_382420415.1">
    <property type="nucleotide sequence ID" value="NZ_JBHSCW010000001.1"/>
</dbReference>
<keyword evidence="5" id="KW-1185">Reference proteome</keyword>
<dbReference type="NCBIfam" id="TIGR00056">
    <property type="entry name" value="MlaE family lipid ABC transporter permease subunit"/>
    <property type="match status" value="1"/>
</dbReference>
<feature type="transmembrane region" description="Helical" evidence="2">
    <location>
        <begin position="209"/>
        <end position="237"/>
    </location>
</feature>
<dbReference type="Pfam" id="PF02405">
    <property type="entry name" value="MlaE"/>
    <property type="match status" value="1"/>
</dbReference>
<name>A0ABV8UH79_9PROT</name>
<gene>
    <name evidence="4" type="ORF">ACFOW6_01460</name>
</gene>
<comment type="caution">
    <text evidence="4">The sequence shown here is derived from an EMBL/GenBank/DDBJ whole genome shotgun (WGS) entry which is preliminary data.</text>
</comment>
<keyword evidence="2" id="KW-1133">Transmembrane helix</keyword>
<feature type="transmembrane region" description="Helical" evidence="2">
    <location>
        <begin position="366"/>
        <end position="387"/>
    </location>
</feature>
<organism evidence="4 5">
    <name type="scientific">Fodinicurvata halophila</name>
    <dbReference type="NCBI Taxonomy" id="1419723"/>
    <lineage>
        <taxon>Bacteria</taxon>
        <taxon>Pseudomonadati</taxon>
        <taxon>Pseudomonadota</taxon>
        <taxon>Alphaproteobacteria</taxon>
        <taxon>Rhodospirillales</taxon>
        <taxon>Rhodovibrionaceae</taxon>
        <taxon>Fodinicurvata</taxon>
    </lineage>
</organism>
<dbReference type="SUPFAM" id="SSF52091">
    <property type="entry name" value="SpoIIaa-like"/>
    <property type="match status" value="1"/>
</dbReference>
<evidence type="ECO:0000313" key="5">
    <source>
        <dbReference type="Proteomes" id="UP001595799"/>
    </source>
</evidence>
<dbReference type="PANTHER" id="PTHR30188">
    <property type="entry name" value="ABC TRANSPORTER PERMEASE PROTEIN-RELATED"/>
    <property type="match status" value="1"/>
</dbReference>
<dbReference type="InterPro" id="IPR030802">
    <property type="entry name" value="Permease_MalE"/>
</dbReference>
<evidence type="ECO:0000256" key="2">
    <source>
        <dbReference type="RuleBase" id="RU362044"/>
    </source>
</evidence>
<reference evidence="5" key="1">
    <citation type="journal article" date="2019" name="Int. J. Syst. Evol. Microbiol.">
        <title>The Global Catalogue of Microorganisms (GCM) 10K type strain sequencing project: providing services to taxonomists for standard genome sequencing and annotation.</title>
        <authorList>
            <consortium name="The Broad Institute Genomics Platform"/>
            <consortium name="The Broad Institute Genome Sequencing Center for Infectious Disease"/>
            <person name="Wu L."/>
            <person name="Ma J."/>
        </authorList>
    </citation>
    <scope>NUCLEOTIDE SEQUENCE [LARGE SCALE GENOMIC DNA]</scope>
    <source>
        <strain evidence="5">CECT 8472</strain>
    </source>
</reference>
<evidence type="ECO:0000313" key="4">
    <source>
        <dbReference type="EMBL" id="MFC4350201.1"/>
    </source>
</evidence>
<dbReference type="InterPro" id="IPR036513">
    <property type="entry name" value="STAS_dom_sf"/>
</dbReference>
<dbReference type="PROSITE" id="PS50801">
    <property type="entry name" value="STAS"/>
    <property type="match status" value="1"/>
</dbReference>
<keyword evidence="2" id="KW-0472">Membrane</keyword>
<proteinExistence type="inferred from homology"/>
<protein>
    <submittedName>
        <fullName evidence="4">ABC transporter permease</fullName>
    </submittedName>
</protein>
<feature type="transmembrane region" description="Helical" evidence="2">
    <location>
        <begin position="146"/>
        <end position="162"/>
    </location>
</feature>
<feature type="transmembrane region" description="Helical" evidence="2">
    <location>
        <begin position="276"/>
        <end position="304"/>
    </location>
</feature>
<sequence length="389" mass="41753">MRSGARSRTPELLEAGLSRRSEANWFALELSGAWITETVAAREKDMASLGTSNDIRTSQQVVLDLSDVEALDTAGAWIVQRTANRLRDRGFQVEIAGVEGAREDLMKAVSEAHEPERPAGATGGAVGLVERLGESTVALGRDARDLLSFLGLCIIATGRALIHPKRLRIVSLVNQIDQTGFRALPIVGLLAFLIGVVVSYQGAGQLARFGAQIFTVNLLGVSVLREMGILITAIIVAGRSGSAFTAQIGTMKVNQEVDAMRTIGLDPVEILVLPRILALVLVLPLLTVYADFMALLGGAVMAMVQLDIDFSRFISQLHDAVSVWSFWVGLFKAPVFAFIIALVGCFEGLRVGGDAESVGRQTTRAVVEAIFLVIVLDAFFSIFFTLLGV</sequence>
<comment type="similarity">
    <text evidence="2">Belongs to the MlaE permease family.</text>
</comment>
<dbReference type="InterPro" id="IPR002645">
    <property type="entry name" value="STAS_dom"/>
</dbReference>
<keyword evidence="2" id="KW-0997">Cell inner membrane</keyword>
<feature type="transmembrane region" description="Helical" evidence="2">
    <location>
        <begin position="183"/>
        <end position="203"/>
    </location>
</feature>
<comment type="function">
    <text evidence="1">Could be part of an ABC transporter complex.</text>
</comment>
<feature type="domain" description="STAS" evidence="3">
    <location>
        <begin position="35"/>
        <end position="109"/>
    </location>
</feature>
<feature type="transmembrane region" description="Helical" evidence="2">
    <location>
        <begin position="324"/>
        <end position="346"/>
    </location>
</feature>
<evidence type="ECO:0000256" key="1">
    <source>
        <dbReference type="ARBA" id="ARBA00003787"/>
    </source>
</evidence>
<dbReference type="InterPro" id="IPR003453">
    <property type="entry name" value="ABC_MlaE_roteobac"/>
</dbReference>
<accession>A0ABV8UH79</accession>
<evidence type="ECO:0000259" key="3">
    <source>
        <dbReference type="PROSITE" id="PS50801"/>
    </source>
</evidence>
<keyword evidence="2" id="KW-1003">Cell membrane</keyword>
<dbReference type="PANTHER" id="PTHR30188:SF3">
    <property type="entry name" value="ABC TRANSPORTER PERMEASE"/>
    <property type="match status" value="1"/>
</dbReference>
<comment type="subcellular location">
    <subcellularLocation>
        <location evidence="2">Cell inner membrane</location>
        <topology evidence="2">Multi-pass membrane protein</topology>
    </subcellularLocation>
</comment>